<sequence length="281" mass="31988">MSREKRMKRKKKVTKWIVLAMILCFLGCSLWSWMPVTERITLDLLKGRGKKVRLVLITDLHNCWYGKGQKDLLNRIDSEKPDIVLIGGDFFDDILPDERGKTVAEALVKKYPCYYVTGNHEYRQNRGQERKEYMQSIGVKVLAGNCETITVNETTLDICGIDDPAGIPGADWGTQMYSAWAQTSPEHVRLLLTHRPEPVHAYVEFDYDLVLAGHAHAGQIMIPFTNRGLYAPSQGLFPKYVSGTYELSNGSILEVSRGLSRERNPFPRFFNHPEVVVLDLV</sequence>
<reference evidence="4 5" key="2">
    <citation type="submission" date="2012-02" db="EMBL/GenBank/DDBJ databases">
        <title>Improved High-Quality Draft sequence of Eubacterium cellulosolvens 6.</title>
        <authorList>
            <consortium name="US DOE Joint Genome Institute"/>
            <person name="Lucas S."/>
            <person name="Han J."/>
            <person name="Lapidus A."/>
            <person name="Cheng J.-F."/>
            <person name="Goodwin L."/>
            <person name="Pitluck S."/>
            <person name="Peters L."/>
            <person name="Mikhailova N."/>
            <person name="Gu W."/>
            <person name="Detter J.C."/>
            <person name="Han C."/>
            <person name="Tapia R."/>
            <person name="Land M."/>
            <person name="Hauser L."/>
            <person name="Kyrpides N."/>
            <person name="Ivanova N."/>
            <person name="Pagani I."/>
            <person name="Johnson E."/>
            <person name="Mukhopadhyay B."/>
            <person name="Anderson I."/>
            <person name="Woyke T."/>
        </authorList>
    </citation>
    <scope>NUCLEOTIDE SEQUENCE [LARGE SCALE GENOMIC DNA]</scope>
    <source>
        <strain evidence="4 5">6</strain>
    </source>
</reference>
<proteinExistence type="predicted"/>
<evidence type="ECO:0000313" key="5">
    <source>
        <dbReference type="Proteomes" id="UP000005753"/>
    </source>
</evidence>
<dbReference type="eggNOG" id="COG1408">
    <property type="taxonomic scope" value="Bacteria"/>
</dbReference>
<feature type="domain" description="Calcineurin-like phosphoesterase" evidence="3">
    <location>
        <begin position="53"/>
        <end position="217"/>
    </location>
</feature>
<keyword evidence="2 4" id="KW-0378">Hydrolase</keyword>
<dbReference type="AlphaFoldDB" id="I5AU18"/>
<dbReference type="HOGENOM" id="CLU_025443_1_0_9"/>
<evidence type="ECO:0000256" key="1">
    <source>
        <dbReference type="ARBA" id="ARBA00022723"/>
    </source>
</evidence>
<dbReference type="PANTHER" id="PTHR31302">
    <property type="entry name" value="TRANSMEMBRANE PROTEIN WITH METALLOPHOSPHOESTERASE DOMAIN-RELATED"/>
    <property type="match status" value="1"/>
</dbReference>
<evidence type="ECO:0000259" key="3">
    <source>
        <dbReference type="Pfam" id="PF00149"/>
    </source>
</evidence>
<dbReference type="PANTHER" id="PTHR31302:SF31">
    <property type="entry name" value="PHOSPHODIESTERASE YAEI"/>
    <property type="match status" value="1"/>
</dbReference>
<dbReference type="Pfam" id="PF00149">
    <property type="entry name" value="Metallophos"/>
    <property type="match status" value="1"/>
</dbReference>
<reference evidence="4 5" key="1">
    <citation type="submission" date="2010-08" db="EMBL/GenBank/DDBJ databases">
        <authorList>
            <consortium name="US DOE Joint Genome Institute (JGI-PGF)"/>
            <person name="Lucas S."/>
            <person name="Copeland A."/>
            <person name="Lapidus A."/>
            <person name="Cheng J.-F."/>
            <person name="Bruce D."/>
            <person name="Goodwin L."/>
            <person name="Pitluck S."/>
            <person name="Land M.L."/>
            <person name="Hauser L."/>
            <person name="Chang Y.-J."/>
            <person name="Anderson I.J."/>
            <person name="Johnson E."/>
            <person name="Mulhopadhyay B."/>
            <person name="Kyrpides N."/>
            <person name="Woyke T.J."/>
        </authorList>
    </citation>
    <scope>NUCLEOTIDE SEQUENCE [LARGE SCALE GENOMIC DNA]</scope>
    <source>
        <strain evidence="4 5">6</strain>
    </source>
</reference>
<evidence type="ECO:0000256" key="2">
    <source>
        <dbReference type="ARBA" id="ARBA00022801"/>
    </source>
</evidence>
<dbReference type="GO" id="GO:0016020">
    <property type="term" value="C:membrane"/>
    <property type="evidence" value="ECO:0007669"/>
    <property type="project" value="GOC"/>
</dbReference>
<dbReference type="GO" id="GO:0046872">
    <property type="term" value="F:metal ion binding"/>
    <property type="evidence" value="ECO:0007669"/>
    <property type="project" value="UniProtKB-KW"/>
</dbReference>
<dbReference type="GO" id="GO:0009245">
    <property type="term" value="P:lipid A biosynthetic process"/>
    <property type="evidence" value="ECO:0007669"/>
    <property type="project" value="TreeGrafter"/>
</dbReference>
<dbReference type="EMBL" id="CM001487">
    <property type="protein sequence ID" value="EIM57291.1"/>
    <property type="molecule type" value="Genomic_DNA"/>
</dbReference>
<dbReference type="Proteomes" id="UP000005753">
    <property type="component" value="Chromosome"/>
</dbReference>
<keyword evidence="5" id="KW-1185">Reference proteome</keyword>
<name>I5AU18_EUBC6</name>
<dbReference type="InterPro" id="IPR004843">
    <property type="entry name" value="Calcineurin-like_PHP"/>
</dbReference>
<accession>I5AU18</accession>
<dbReference type="SUPFAM" id="SSF56300">
    <property type="entry name" value="Metallo-dependent phosphatases"/>
    <property type="match status" value="1"/>
</dbReference>
<dbReference type="InterPro" id="IPR029052">
    <property type="entry name" value="Metallo-depent_PP-like"/>
</dbReference>
<dbReference type="Gene3D" id="3.60.21.10">
    <property type="match status" value="1"/>
</dbReference>
<keyword evidence="1" id="KW-0479">Metal-binding</keyword>
<dbReference type="GO" id="GO:0008758">
    <property type="term" value="F:UDP-2,3-diacylglucosamine hydrolase activity"/>
    <property type="evidence" value="ECO:0007669"/>
    <property type="project" value="TreeGrafter"/>
</dbReference>
<organism evidence="4 5">
    <name type="scientific">Eubacterium cellulosolvens (strain ATCC 43171 / JCM 9499 / 6)</name>
    <name type="common">Cillobacterium cellulosolvens</name>
    <dbReference type="NCBI Taxonomy" id="633697"/>
    <lineage>
        <taxon>Bacteria</taxon>
        <taxon>Bacillati</taxon>
        <taxon>Bacillota</taxon>
        <taxon>Clostridia</taxon>
        <taxon>Eubacteriales</taxon>
        <taxon>Eubacteriaceae</taxon>
        <taxon>Eubacterium</taxon>
    </lineage>
</organism>
<dbReference type="InterPro" id="IPR051158">
    <property type="entry name" value="Metallophosphoesterase_sf"/>
</dbReference>
<evidence type="ECO:0000313" key="4">
    <source>
        <dbReference type="EMBL" id="EIM57291.1"/>
    </source>
</evidence>
<protein>
    <submittedName>
        <fullName evidence="4">Putative phosphohydrolase</fullName>
    </submittedName>
</protein>
<gene>
    <name evidence="4" type="ORF">EubceDRAFT1_1496</name>
</gene>